<accession>A0A8S2EPQ1</accession>
<dbReference type="GO" id="GO:0005524">
    <property type="term" value="F:ATP binding"/>
    <property type="evidence" value="ECO:0007669"/>
    <property type="project" value="InterPro"/>
</dbReference>
<evidence type="ECO:0000313" key="2">
    <source>
        <dbReference type="EMBL" id="CAF1240673.1"/>
    </source>
</evidence>
<dbReference type="Pfam" id="PF00069">
    <property type="entry name" value="Pkinase"/>
    <property type="match status" value="1"/>
</dbReference>
<dbReference type="PANTHER" id="PTHR22968:SF15">
    <property type="entry name" value="SERINE_THREONINE-PROTEIN KINASE DKF-1"/>
    <property type="match status" value="1"/>
</dbReference>
<dbReference type="GO" id="GO:0007200">
    <property type="term" value="P:phospholipase C-activating G protein-coupled receptor signaling pathway"/>
    <property type="evidence" value="ECO:0007669"/>
    <property type="project" value="TreeGrafter"/>
</dbReference>
<proteinExistence type="predicted"/>
<protein>
    <recommendedName>
        <fullName evidence="1">Protein kinase domain-containing protein</fullName>
    </recommendedName>
</protein>
<dbReference type="GO" id="GO:0008270">
    <property type="term" value="F:zinc ion binding"/>
    <property type="evidence" value="ECO:0007669"/>
    <property type="project" value="UniProtKB-KW"/>
</dbReference>
<dbReference type="PANTHER" id="PTHR22968">
    <property type="entry name" value="PROTEIN KINASE C, MU"/>
    <property type="match status" value="1"/>
</dbReference>
<organism evidence="2 4">
    <name type="scientific">Didymodactylos carnosus</name>
    <dbReference type="NCBI Taxonomy" id="1234261"/>
    <lineage>
        <taxon>Eukaryota</taxon>
        <taxon>Metazoa</taxon>
        <taxon>Spiralia</taxon>
        <taxon>Gnathifera</taxon>
        <taxon>Rotifera</taxon>
        <taxon>Eurotatoria</taxon>
        <taxon>Bdelloidea</taxon>
        <taxon>Philodinida</taxon>
        <taxon>Philodinidae</taxon>
        <taxon>Didymodactylos</taxon>
    </lineage>
</organism>
<dbReference type="InterPro" id="IPR008271">
    <property type="entry name" value="Ser/Thr_kinase_AS"/>
</dbReference>
<dbReference type="GO" id="GO:0005829">
    <property type="term" value="C:cytosol"/>
    <property type="evidence" value="ECO:0007669"/>
    <property type="project" value="TreeGrafter"/>
</dbReference>
<name>A0A8S2EPQ1_9BILA</name>
<dbReference type="PROSITE" id="PS00108">
    <property type="entry name" value="PROTEIN_KINASE_ST"/>
    <property type="match status" value="1"/>
</dbReference>
<dbReference type="SUPFAM" id="SSF56112">
    <property type="entry name" value="Protein kinase-like (PK-like)"/>
    <property type="match status" value="1"/>
</dbReference>
<dbReference type="Proteomes" id="UP000677228">
    <property type="component" value="Unassembled WGS sequence"/>
</dbReference>
<feature type="domain" description="Protein kinase" evidence="1">
    <location>
        <begin position="1"/>
        <end position="228"/>
    </location>
</feature>
<gene>
    <name evidence="2" type="ORF">OVA965_LOCUS25809</name>
    <name evidence="3" type="ORF">TMI583_LOCUS26540</name>
</gene>
<dbReference type="Gene3D" id="1.10.510.10">
    <property type="entry name" value="Transferase(Phosphotransferase) domain 1"/>
    <property type="match status" value="1"/>
</dbReference>
<reference evidence="2" key="1">
    <citation type="submission" date="2021-02" db="EMBL/GenBank/DDBJ databases">
        <authorList>
            <person name="Nowell W R."/>
        </authorList>
    </citation>
    <scope>NUCLEOTIDE SEQUENCE</scope>
</reference>
<dbReference type="EMBL" id="CAJOBA010037756">
    <property type="protein sequence ID" value="CAF4048147.1"/>
    <property type="molecule type" value="Genomic_DNA"/>
</dbReference>
<evidence type="ECO:0000313" key="3">
    <source>
        <dbReference type="EMBL" id="CAF4048147.1"/>
    </source>
</evidence>
<dbReference type="PROSITE" id="PS50011">
    <property type="entry name" value="PROTEIN_KINASE_DOM"/>
    <property type="match status" value="1"/>
</dbReference>
<evidence type="ECO:0000259" key="1">
    <source>
        <dbReference type="PROSITE" id="PS50011"/>
    </source>
</evidence>
<dbReference type="InterPro" id="IPR000719">
    <property type="entry name" value="Prot_kinase_dom"/>
</dbReference>
<dbReference type="AlphaFoldDB" id="A0A8S2EPQ1"/>
<sequence>MRQRKLSYKSMGLASAHRLTACILRLEGIFEFEKHIFLVTERLQKDMLNFIISNRNPKGRLDEDTTKFLAFQLVSAIRYLHGYDIAHCDLKPDNVLLNIYNDIVHLKVCDFGHARTIRENSIRRTKVGTPAYLAPEVSHDGFRQMHGYNKTVDMWAIGVVIFVSLTGYFPFHEDEEIVDQLQNIPKLFQDGILTKVSNDVKDLLQYRLLVPHAGHRMLSSGVIYHDWFQSNALVTSCAKLEECLKKKWLTPFFETNYENNYDEINRLI</sequence>
<dbReference type="InterPro" id="IPR011009">
    <property type="entry name" value="Kinase-like_dom_sf"/>
</dbReference>
<dbReference type="Proteomes" id="UP000682733">
    <property type="component" value="Unassembled WGS sequence"/>
</dbReference>
<dbReference type="EMBL" id="CAJNOK010016208">
    <property type="protein sequence ID" value="CAF1240673.1"/>
    <property type="molecule type" value="Genomic_DNA"/>
</dbReference>
<evidence type="ECO:0000313" key="4">
    <source>
        <dbReference type="Proteomes" id="UP000677228"/>
    </source>
</evidence>
<dbReference type="SMART" id="SM00220">
    <property type="entry name" value="S_TKc"/>
    <property type="match status" value="1"/>
</dbReference>
<dbReference type="GO" id="GO:0004674">
    <property type="term" value="F:protein serine/threonine kinase activity"/>
    <property type="evidence" value="ECO:0007669"/>
    <property type="project" value="UniProtKB-KW"/>
</dbReference>
<dbReference type="GO" id="GO:0035556">
    <property type="term" value="P:intracellular signal transduction"/>
    <property type="evidence" value="ECO:0007669"/>
    <property type="project" value="TreeGrafter"/>
</dbReference>
<comment type="caution">
    <text evidence="2">The sequence shown here is derived from an EMBL/GenBank/DDBJ whole genome shotgun (WGS) entry which is preliminary data.</text>
</comment>